<dbReference type="EMBL" id="JAMRYU010000010">
    <property type="protein sequence ID" value="MDC4240520.1"/>
    <property type="molecule type" value="Genomic_DNA"/>
</dbReference>
<accession>A0A9X3XJ02</accession>
<keyword evidence="1" id="KW-0732">Signal</keyword>
<sequence length="57" mass="6380">MAKMMRSMAAGAMLGMAVSAMVLPQLDRRTQKNIKRASKRAMHMAGDAYETIMDYIK</sequence>
<dbReference type="AlphaFoldDB" id="A0A9X3XJ02"/>
<gene>
    <name evidence="2" type="ORF">NE398_10150</name>
</gene>
<protein>
    <submittedName>
        <fullName evidence="2">YtxH domain-containing protein</fullName>
    </submittedName>
</protein>
<dbReference type="GeneID" id="93044584"/>
<evidence type="ECO:0000313" key="3">
    <source>
        <dbReference type="Proteomes" id="UP001141183"/>
    </source>
</evidence>
<evidence type="ECO:0000256" key="1">
    <source>
        <dbReference type="SAM" id="SignalP"/>
    </source>
</evidence>
<dbReference type="RefSeq" id="WP_008676820.1">
    <property type="nucleotide sequence ID" value="NZ_BAAACM010000019.1"/>
</dbReference>
<organism evidence="2 3">
    <name type="scientific">Clostridium tertium</name>
    <dbReference type="NCBI Taxonomy" id="1559"/>
    <lineage>
        <taxon>Bacteria</taxon>
        <taxon>Bacillati</taxon>
        <taxon>Bacillota</taxon>
        <taxon>Clostridia</taxon>
        <taxon>Eubacteriales</taxon>
        <taxon>Clostridiaceae</taxon>
        <taxon>Clostridium</taxon>
    </lineage>
</organism>
<name>A0A9X3XJ02_9CLOT</name>
<feature type="signal peptide" evidence="1">
    <location>
        <begin position="1"/>
        <end position="20"/>
    </location>
</feature>
<dbReference type="Proteomes" id="UP001141183">
    <property type="component" value="Unassembled WGS sequence"/>
</dbReference>
<proteinExistence type="predicted"/>
<reference evidence="2" key="1">
    <citation type="submission" date="2022-05" db="EMBL/GenBank/DDBJ databases">
        <title>Draft genome sequence of Clostridium tertium strain CP3 isolated from Peru.</title>
        <authorList>
            <person name="Hurtado R."/>
            <person name="Lima L."/>
            <person name="Sousa T."/>
            <person name="Jaiswal A.K."/>
            <person name="Tiwari S."/>
            <person name="Maturrano L."/>
            <person name="Brenig B."/>
            <person name="Azevedo V."/>
        </authorList>
    </citation>
    <scope>NUCLEOTIDE SEQUENCE</scope>
    <source>
        <strain evidence="2">CP3</strain>
    </source>
</reference>
<feature type="chain" id="PRO_5040926200" evidence="1">
    <location>
        <begin position="21"/>
        <end position="57"/>
    </location>
</feature>
<evidence type="ECO:0000313" key="2">
    <source>
        <dbReference type="EMBL" id="MDC4240520.1"/>
    </source>
</evidence>
<keyword evidence="3" id="KW-1185">Reference proteome</keyword>
<comment type="caution">
    <text evidence="2">The sequence shown here is derived from an EMBL/GenBank/DDBJ whole genome shotgun (WGS) entry which is preliminary data.</text>
</comment>